<evidence type="ECO:0000256" key="15">
    <source>
        <dbReference type="SAM" id="MobiDB-lite"/>
    </source>
</evidence>
<feature type="domain" description="Penicillin-binding protein transpeptidase" evidence="17">
    <location>
        <begin position="365"/>
        <end position="628"/>
    </location>
</feature>
<keyword evidence="20" id="KW-1185">Reference proteome</keyword>
<feature type="transmembrane region" description="Helical" evidence="16">
    <location>
        <begin position="53"/>
        <end position="77"/>
    </location>
</feature>
<evidence type="ECO:0000256" key="4">
    <source>
        <dbReference type="ARBA" id="ARBA00022645"/>
    </source>
</evidence>
<keyword evidence="10" id="KW-0573">Peptidoglycan synthesis</keyword>
<dbReference type="SUPFAM" id="SSF56601">
    <property type="entry name" value="beta-lactamase/transpeptidase-like"/>
    <property type="match status" value="1"/>
</dbReference>
<dbReference type="GO" id="GO:0008658">
    <property type="term" value="F:penicillin binding"/>
    <property type="evidence" value="ECO:0007669"/>
    <property type="project" value="InterPro"/>
</dbReference>
<dbReference type="InterPro" id="IPR050396">
    <property type="entry name" value="Glycosyltr_51/Transpeptidase"/>
</dbReference>
<comment type="caution">
    <text evidence="19">The sequence shown here is derived from an EMBL/GenBank/DDBJ whole genome shotgun (WGS) entry which is preliminary data.</text>
</comment>
<evidence type="ECO:0000256" key="14">
    <source>
        <dbReference type="ARBA" id="ARBA00049902"/>
    </source>
</evidence>
<keyword evidence="16" id="KW-1133">Transmembrane helix</keyword>
<dbReference type="Proteomes" id="UP000095087">
    <property type="component" value="Unassembled WGS sequence"/>
</dbReference>
<name>A0A1E2RVU2_9HYPH</name>
<comment type="catalytic activity">
    <reaction evidence="14">
        <text>[GlcNAc-(1-&gt;4)-Mur2Ac(oyl-L-Ala-gamma-D-Glu-L-Lys-D-Ala-D-Ala)](n)-di-trans,octa-cis-undecaprenyl diphosphate + beta-D-GlcNAc-(1-&gt;4)-Mur2Ac(oyl-L-Ala-gamma-D-Glu-L-Lys-D-Ala-D-Ala)-di-trans,octa-cis-undecaprenyl diphosphate = [GlcNAc-(1-&gt;4)-Mur2Ac(oyl-L-Ala-gamma-D-Glu-L-Lys-D-Ala-D-Ala)](n+1)-di-trans,octa-cis-undecaprenyl diphosphate + di-trans,octa-cis-undecaprenyl diphosphate + H(+)</text>
        <dbReference type="Rhea" id="RHEA:23708"/>
        <dbReference type="Rhea" id="RHEA-COMP:9602"/>
        <dbReference type="Rhea" id="RHEA-COMP:9603"/>
        <dbReference type="ChEBI" id="CHEBI:15378"/>
        <dbReference type="ChEBI" id="CHEBI:58405"/>
        <dbReference type="ChEBI" id="CHEBI:60033"/>
        <dbReference type="ChEBI" id="CHEBI:78435"/>
        <dbReference type="EC" id="2.4.99.28"/>
    </reaction>
</comment>
<accession>A0A1E2RVU2</accession>
<dbReference type="SUPFAM" id="SSF53955">
    <property type="entry name" value="Lysozyme-like"/>
    <property type="match status" value="1"/>
</dbReference>
<dbReference type="Pfam" id="PF00912">
    <property type="entry name" value="Transgly"/>
    <property type="match status" value="1"/>
</dbReference>
<dbReference type="InterPro" id="IPR012338">
    <property type="entry name" value="Beta-lactam/transpept-like"/>
</dbReference>
<evidence type="ECO:0000256" key="1">
    <source>
        <dbReference type="ARBA" id="ARBA00004752"/>
    </source>
</evidence>
<dbReference type="InterPro" id="IPR001264">
    <property type="entry name" value="Glyco_trans_51"/>
</dbReference>
<dbReference type="OrthoDB" id="9766909at2"/>
<feature type="region of interest" description="Disordered" evidence="15">
    <location>
        <begin position="1"/>
        <end position="51"/>
    </location>
</feature>
<keyword evidence="9" id="KW-0133">Cell shape</keyword>
<dbReference type="PANTHER" id="PTHR32282:SF33">
    <property type="entry name" value="PEPTIDOGLYCAN GLYCOSYLTRANSFERASE"/>
    <property type="match status" value="1"/>
</dbReference>
<dbReference type="FunFam" id="1.10.3810.10:FF:000001">
    <property type="entry name" value="Penicillin-binding protein 1A"/>
    <property type="match status" value="1"/>
</dbReference>
<dbReference type="InterPro" id="IPR001460">
    <property type="entry name" value="PCN-bd_Tpept"/>
</dbReference>
<evidence type="ECO:0000256" key="10">
    <source>
        <dbReference type="ARBA" id="ARBA00022984"/>
    </source>
</evidence>
<evidence type="ECO:0000256" key="13">
    <source>
        <dbReference type="ARBA" id="ARBA00034000"/>
    </source>
</evidence>
<sequence length="678" mass="73365">MSNGRKRRPAGRAASDGRIEPSFEGRRKSPKRGTSPRRKGSGGRRRKQQKTPVLGRVFRFTMLAGVVAAIAFGLYAIHLTSKLPDPVLLTLDDRPPNVQVLASDGTRMAERGLRRGHVRVEDLPPHLIEAVIATEDRRFYSHFGVDPLGLMRAAVVDIMAGAFVEGGSTITQQLAKNLFLKPDRTIERKIEEMVYAIWLERRFDKNQIMELYLNRVYFGGGAYGVEAASRRYFGKSATDLDLPESAMLAGLLKAPSTYSPTRSRKLANSRLEVVLDNMVAAGFITEGEAKRAASQPLGLRAQGDQTGYPYIVDWVAELLPEFVGEKHGDLIVTTSIEPAVQKSAQQTLQKRLDAEGGEGGAHEGAVVVLGTDGAVKALVGGRSYQTSPYNRAVKAKRQPGSSFKPFVYLAAMEAGYTPDSVAIDSPVSLAGWNPKNYHSKYYGEVTLRTGLEKSLNSVAVKLIRQVGPARVIQTAQRMGIESKLGNEMSLALGTSEVSLLELTSAYAPFANGGMRAQTHVIEEIRDADGQVLYRWQASPAAPAIGRRQLGAMNDMMNAVVVSGTGRRAGIPQHVAGGKTGTTQGSKDAWFVGYTAHYVAGVWIGNDDNTPMKKVTGGTIPAEVWHDVMLAAHADKHPYSLPGTYSPGITASTSPIEMGKRAADQGSAWLKRMLGMFGG</sequence>
<keyword evidence="4" id="KW-0121">Carboxypeptidase</keyword>
<dbReference type="GO" id="GO:0006508">
    <property type="term" value="P:proteolysis"/>
    <property type="evidence" value="ECO:0007669"/>
    <property type="project" value="UniProtKB-KW"/>
</dbReference>
<keyword evidence="7" id="KW-0808">Transferase</keyword>
<proteinExistence type="inferred from homology"/>
<comment type="similarity">
    <text evidence="2">In the C-terminal section; belongs to the transpeptidase family.</text>
</comment>
<dbReference type="Gene3D" id="1.10.3810.10">
    <property type="entry name" value="Biosynthetic peptidoglycan transglycosylase-like"/>
    <property type="match status" value="1"/>
</dbReference>
<protein>
    <submittedName>
        <fullName evidence="19">Penicillin-binding protein 2D</fullName>
    </submittedName>
</protein>
<dbReference type="GO" id="GO:0030288">
    <property type="term" value="C:outer membrane-bounded periplasmic space"/>
    <property type="evidence" value="ECO:0007669"/>
    <property type="project" value="TreeGrafter"/>
</dbReference>
<dbReference type="PANTHER" id="PTHR32282">
    <property type="entry name" value="BINDING PROTEIN TRANSPEPTIDASE, PUTATIVE-RELATED"/>
    <property type="match status" value="1"/>
</dbReference>
<dbReference type="GO" id="GO:0008360">
    <property type="term" value="P:regulation of cell shape"/>
    <property type="evidence" value="ECO:0007669"/>
    <property type="project" value="UniProtKB-KW"/>
</dbReference>
<comment type="pathway">
    <text evidence="1">Cell wall biogenesis; peptidoglycan biosynthesis.</text>
</comment>
<feature type="compositionally biased region" description="Basic residues" evidence="15">
    <location>
        <begin position="28"/>
        <end position="49"/>
    </location>
</feature>
<dbReference type="UniPathway" id="UPA00219"/>
<dbReference type="STRING" id="1177755.A7A08_02729"/>
<keyword evidence="5" id="KW-0645">Protease</keyword>
<feature type="domain" description="Glycosyl transferase family 51" evidence="18">
    <location>
        <begin position="112"/>
        <end position="278"/>
    </location>
</feature>
<comment type="catalytic activity">
    <reaction evidence="13">
        <text>Preferential cleavage: (Ac)2-L-Lys-D-Ala-|-D-Ala. Also transpeptidation of peptidyl-alanyl moieties that are N-acyl substituents of D-alanine.</text>
        <dbReference type="EC" id="3.4.16.4"/>
    </reaction>
</comment>
<keyword evidence="16" id="KW-0472">Membrane</keyword>
<evidence type="ECO:0000256" key="16">
    <source>
        <dbReference type="SAM" id="Phobius"/>
    </source>
</evidence>
<evidence type="ECO:0000256" key="12">
    <source>
        <dbReference type="ARBA" id="ARBA00023316"/>
    </source>
</evidence>
<evidence type="ECO:0000256" key="3">
    <source>
        <dbReference type="ARBA" id="ARBA00007739"/>
    </source>
</evidence>
<keyword evidence="6" id="KW-0328">Glycosyltransferase</keyword>
<evidence type="ECO:0000256" key="11">
    <source>
        <dbReference type="ARBA" id="ARBA00023268"/>
    </source>
</evidence>
<dbReference type="Gene3D" id="3.40.710.10">
    <property type="entry name" value="DD-peptidase/beta-lactamase superfamily"/>
    <property type="match status" value="1"/>
</dbReference>
<reference evidence="19 20" key="1">
    <citation type="submission" date="2016-07" db="EMBL/GenBank/DDBJ databases">
        <title>Draft genome sequence of Methyloligella halotolerans C2T (VKM B-2706T=CCUG 61687T=DSM 25045T), a halotolerant polyhydroxybutyrate accumulating methylotroph.</title>
        <authorList>
            <person name="Vasilenko O.V."/>
            <person name="Doronina N.V."/>
            <person name="Poroshina M.N."/>
            <person name="Tarlachkov S.V."/>
            <person name="Trotsenko Y.A."/>
        </authorList>
    </citation>
    <scope>NUCLEOTIDE SEQUENCE [LARGE SCALE GENOMIC DNA]</scope>
    <source>
        <strain evidence="19 20">VKM B-2706</strain>
    </source>
</reference>
<evidence type="ECO:0000256" key="9">
    <source>
        <dbReference type="ARBA" id="ARBA00022960"/>
    </source>
</evidence>
<evidence type="ECO:0000313" key="20">
    <source>
        <dbReference type="Proteomes" id="UP000095087"/>
    </source>
</evidence>
<organism evidence="19 20">
    <name type="scientific">Methyloligella halotolerans</name>
    <dbReference type="NCBI Taxonomy" id="1177755"/>
    <lineage>
        <taxon>Bacteria</taxon>
        <taxon>Pseudomonadati</taxon>
        <taxon>Pseudomonadota</taxon>
        <taxon>Alphaproteobacteria</taxon>
        <taxon>Hyphomicrobiales</taxon>
        <taxon>Hyphomicrobiaceae</taxon>
        <taxon>Methyloligella</taxon>
    </lineage>
</organism>
<feature type="compositionally biased region" description="Basic and acidic residues" evidence="15">
    <location>
        <begin position="15"/>
        <end position="27"/>
    </location>
</feature>
<dbReference type="GO" id="GO:0009002">
    <property type="term" value="F:serine-type D-Ala-D-Ala carboxypeptidase activity"/>
    <property type="evidence" value="ECO:0007669"/>
    <property type="project" value="UniProtKB-EC"/>
</dbReference>
<evidence type="ECO:0000256" key="5">
    <source>
        <dbReference type="ARBA" id="ARBA00022670"/>
    </source>
</evidence>
<keyword evidence="16" id="KW-0812">Transmembrane</keyword>
<dbReference type="InterPro" id="IPR036950">
    <property type="entry name" value="PBP_transglycosylase"/>
</dbReference>
<dbReference type="GO" id="GO:0071555">
    <property type="term" value="P:cell wall organization"/>
    <property type="evidence" value="ECO:0007669"/>
    <property type="project" value="UniProtKB-KW"/>
</dbReference>
<dbReference type="InterPro" id="IPR023346">
    <property type="entry name" value="Lysozyme-like_dom_sf"/>
</dbReference>
<evidence type="ECO:0000313" key="19">
    <source>
        <dbReference type="EMBL" id="ODA66331.1"/>
    </source>
</evidence>
<feature type="compositionally biased region" description="Basic residues" evidence="15">
    <location>
        <begin position="1"/>
        <end position="10"/>
    </location>
</feature>
<dbReference type="Pfam" id="PF00905">
    <property type="entry name" value="Transpeptidase"/>
    <property type="match status" value="1"/>
</dbReference>
<dbReference type="GO" id="GO:0009252">
    <property type="term" value="P:peptidoglycan biosynthetic process"/>
    <property type="evidence" value="ECO:0007669"/>
    <property type="project" value="UniProtKB-UniPathway"/>
</dbReference>
<evidence type="ECO:0000256" key="7">
    <source>
        <dbReference type="ARBA" id="ARBA00022679"/>
    </source>
</evidence>
<comment type="similarity">
    <text evidence="3">In the N-terminal section; belongs to the glycosyltransferase 51 family.</text>
</comment>
<dbReference type="EMBL" id="MASI01000008">
    <property type="protein sequence ID" value="ODA66331.1"/>
    <property type="molecule type" value="Genomic_DNA"/>
</dbReference>
<evidence type="ECO:0000256" key="2">
    <source>
        <dbReference type="ARBA" id="ARBA00007090"/>
    </source>
</evidence>
<dbReference type="NCBIfam" id="TIGR02074">
    <property type="entry name" value="PBP_1a_fam"/>
    <property type="match status" value="1"/>
</dbReference>
<keyword evidence="11" id="KW-0511">Multifunctional enzyme</keyword>
<evidence type="ECO:0000259" key="18">
    <source>
        <dbReference type="Pfam" id="PF00912"/>
    </source>
</evidence>
<keyword evidence="8" id="KW-0378">Hydrolase</keyword>
<dbReference type="GO" id="GO:0008955">
    <property type="term" value="F:peptidoglycan glycosyltransferase activity"/>
    <property type="evidence" value="ECO:0007669"/>
    <property type="project" value="UniProtKB-EC"/>
</dbReference>
<gene>
    <name evidence="19" type="ORF">A7A08_02729</name>
</gene>
<dbReference type="AlphaFoldDB" id="A0A1E2RVU2"/>
<evidence type="ECO:0000256" key="8">
    <source>
        <dbReference type="ARBA" id="ARBA00022801"/>
    </source>
</evidence>
<dbReference type="PATRIC" id="fig|1177755.3.peg.2752"/>
<keyword evidence="12" id="KW-0961">Cell wall biogenesis/degradation</keyword>
<evidence type="ECO:0000256" key="6">
    <source>
        <dbReference type="ARBA" id="ARBA00022676"/>
    </source>
</evidence>
<evidence type="ECO:0000259" key="17">
    <source>
        <dbReference type="Pfam" id="PF00905"/>
    </source>
</evidence>